<comment type="caution">
    <text evidence="1">The sequence shown here is derived from an EMBL/GenBank/DDBJ whole genome shotgun (WGS) entry which is preliminary data.</text>
</comment>
<name>A0ACC3ND17_9PEZI</name>
<organism evidence="1 2">
    <name type="scientific">Vermiconidia calcicola</name>
    <dbReference type="NCBI Taxonomy" id="1690605"/>
    <lineage>
        <taxon>Eukaryota</taxon>
        <taxon>Fungi</taxon>
        <taxon>Dikarya</taxon>
        <taxon>Ascomycota</taxon>
        <taxon>Pezizomycotina</taxon>
        <taxon>Dothideomycetes</taxon>
        <taxon>Dothideomycetidae</taxon>
        <taxon>Mycosphaerellales</taxon>
        <taxon>Extremaceae</taxon>
        <taxon>Vermiconidia</taxon>
    </lineage>
</organism>
<reference evidence="1" key="1">
    <citation type="submission" date="2023-07" db="EMBL/GenBank/DDBJ databases">
        <title>Black Yeasts Isolated from many extreme environments.</title>
        <authorList>
            <person name="Coleine C."/>
            <person name="Stajich J.E."/>
            <person name="Selbmann L."/>
        </authorList>
    </citation>
    <scope>NUCLEOTIDE SEQUENCE</scope>
    <source>
        <strain evidence="1">CCFEE 5714</strain>
    </source>
</reference>
<accession>A0ACC3ND17</accession>
<sequence>MQERGERASQQARSLRDRFRELSKKYGWAAVGVYFGLSAIDFPFCYLAVRMVGPDRIGELEHAVVDAFWHIIAVILPSMRPGVRGVKEGAEAEAVEALSEDVDGHHKVKENASIWTQLLLAYGVHKSLIFFRIPLTAAVTPKIVKTLRSWGWNIGPRKKIPKVPKAAD</sequence>
<dbReference type="EMBL" id="JAUTXU010000057">
    <property type="protein sequence ID" value="KAK3714156.1"/>
    <property type="molecule type" value="Genomic_DNA"/>
</dbReference>
<gene>
    <name evidence="1" type="primary">NAT2</name>
    <name evidence="1" type="ORF">LTR37_007958</name>
</gene>
<evidence type="ECO:0000313" key="1">
    <source>
        <dbReference type="EMBL" id="KAK3714156.1"/>
    </source>
</evidence>
<dbReference type="Proteomes" id="UP001281147">
    <property type="component" value="Unassembled WGS sequence"/>
</dbReference>
<evidence type="ECO:0000313" key="2">
    <source>
        <dbReference type="Proteomes" id="UP001281147"/>
    </source>
</evidence>
<keyword evidence="2" id="KW-1185">Reference proteome</keyword>
<protein>
    <submittedName>
        <fullName evidence="1">DUF1279 super</fullName>
    </submittedName>
</protein>
<proteinExistence type="predicted"/>